<gene>
    <name evidence="1" type="ORF">C4K03_6048</name>
</gene>
<dbReference type="AlphaFoldDB" id="A0A3G7UFE3"/>
<sequence>MKRYAAPAPMNWAPYWRGGNLAYSTFSPYGYSAAFYYGKVAHNW</sequence>
<reference evidence="1 2" key="1">
    <citation type="submission" date="2018-03" db="EMBL/GenBank/DDBJ databases">
        <title>Diversity of phytobeneficial traits revealed by whole-genome analysis of worldwide-isolated phenazine-producing Pseudomonas spp.</title>
        <authorList>
            <person name="Biessy A."/>
            <person name="Novinscak A."/>
            <person name="Blom J."/>
            <person name="Leger G."/>
            <person name="Thomashow L.S."/>
            <person name="Cazorla F.M."/>
            <person name="Josic D."/>
            <person name="Filion M."/>
        </authorList>
    </citation>
    <scope>NUCLEOTIDE SEQUENCE [LARGE SCALE GENOMIC DNA]</scope>
    <source>
        <strain evidence="1 2">30B</strain>
    </source>
</reference>
<organism evidence="1 2">
    <name type="scientific">Pseudomonas synxantha</name>
    <dbReference type="NCBI Taxonomy" id="47883"/>
    <lineage>
        <taxon>Bacteria</taxon>
        <taxon>Pseudomonadati</taxon>
        <taxon>Pseudomonadota</taxon>
        <taxon>Gammaproteobacteria</taxon>
        <taxon>Pseudomonadales</taxon>
        <taxon>Pseudomonadaceae</taxon>
        <taxon>Pseudomonas</taxon>
    </lineage>
</organism>
<accession>A0A3G7UFE3</accession>
<dbReference type="Proteomes" id="UP000268696">
    <property type="component" value="Chromosome"/>
</dbReference>
<evidence type="ECO:0000313" key="1">
    <source>
        <dbReference type="EMBL" id="AZE58155.1"/>
    </source>
</evidence>
<dbReference type="EMBL" id="CP027754">
    <property type="protein sequence ID" value="AZE58155.1"/>
    <property type="molecule type" value="Genomic_DNA"/>
</dbReference>
<evidence type="ECO:0000313" key="2">
    <source>
        <dbReference type="Proteomes" id="UP000268696"/>
    </source>
</evidence>
<proteinExistence type="predicted"/>
<name>A0A3G7UFE3_9PSED</name>
<protein>
    <submittedName>
        <fullName evidence="1">TonB-dependent receptor</fullName>
    </submittedName>
</protein>
<keyword evidence="1" id="KW-0675">Receptor</keyword>